<keyword evidence="2" id="KW-0719">Serine esterase</keyword>
<keyword evidence="7" id="KW-1185">Reference proteome</keyword>
<evidence type="ECO:0000256" key="4">
    <source>
        <dbReference type="ARBA" id="ARBA00023157"/>
    </source>
</evidence>
<keyword evidence="4" id="KW-1015">Disulfide bond</keyword>
<reference evidence="6 7" key="1">
    <citation type="submission" date="2017-10" db="EMBL/GenBank/DDBJ databases">
        <title>Sequencing the genomes of 1000 actinobacteria strains.</title>
        <authorList>
            <person name="Klenk H.-P."/>
        </authorList>
    </citation>
    <scope>NUCLEOTIDE SEQUENCE [LARGE SCALE GENOMIC DNA]</scope>
    <source>
        <strain evidence="6 7">DSM 20688</strain>
    </source>
</reference>
<evidence type="ECO:0000256" key="3">
    <source>
        <dbReference type="ARBA" id="ARBA00022801"/>
    </source>
</evidence>
<keyword evidence="3" id="KW-0378">Hydrolase</keyword>
<sequence>MRKFLTILAVVIVVIAIGVGVSRWLSDDTPDTGSSSDDSGIAEPPEQPDWCPAVQVIAAPGTWESSADDDPLNPQANPYSFMLSITQPLQERYAGQNVTVWTLPYTAEFKNIDGGLGQMSYDDSRQEGVEKTNAELAYVHGQCPATKFILTGFSQGAVLLGDITSDIGNGRGVVPADAILGTALIADGRRLPTEGQLPEGHVELTGIGAEITLHPLNALIQPIVPGATMRGVRDGGFGSLDAATFQICAADDTICDAPENVSSAIERVRSMIDANGIHAQYATNPNVIAGTTANQWVVDWASGLIDGAVAR</sequence>
<dbReference type="PANTHER" id="PTHR33630">
    <property type="entry name" value="CUTINASE RV1984C-RELATED-RELATED"/>
    <property type="match status" value="1"/>
</dbReference>
<dbReference type="SMART" id="SM01110">
    <property type="entry name" value="Cutinase"/>
    <property type="match status" value="1"/>
</dbReference>
<feature type="region of interest" description="Disordered" evidence="5">
    <location>
        <begin position="26"/>
        <end position="47"/>
    </location>
</feature>
<protein>
    <submittedName>
        <fullName evidence="6">Cutinase</fullName>
    </submittedName>
</protein>
<dbReference type="STRING" id="1724.GCA_001044175_02529"/>
<name>A0A2A9DPI5_9CORY</name>
<dbReference type="Gene3D" id="3.40.50.1820">
    <property type="entry name" value="alpha/beta hydrolase"/>
    <property type="match status" value="1"/>
</dbReference>
<organism evidence="6 7">
    <name type="scientific">Corynebacterium renale</name>
    <dbReference type="NCBI Taxonomy" id="1724"/>
    <lineage>
        <taxon>Bacteria</taxon>
        <taxon>Bacillati</taxon>
        <taxon>Actinomycetota</taxon>
        <taxon>Actinomycetes</taxon>
        <taxon>Mycobacteriales</taxon>
        <taxon>Corynebacteriaceae</taxon>
        <taxon>Corynebacterium</taxon>
    </lineage>
</organism>
<dbReference type="InterPro" id="IPR029058">
    <property type="entry name" value="AB_hydrolase_fold"/>
</dbReference>
<comment type="caution">
    <text evidence="6">The sequence shown here is derived from an EMBL/GenBank/DDBJ whole genome shotgun (WGS) entry which is preliminary data.</text>
</comment>
<dbReference type="GO" id="GO:0052689">
    <property type="term" value="F:carboxylic ester hydrolase activity"/>
    <property type="evidence" value="ECO:0007669"/>
    <property type="project" value="UniProtKB-KW"/>
</dbReference>
<dbReference type="PANTHER" id="PTHR33630:SF9">
    <property type="entry name" value="CUTINASE 4"/>
    <property type="match status" value="1"/>
</dbReference>
<dbReference type="OrthoDB" id="4423762at2"/>
<evidence type="ECO:0000313" key="6">
    <source>
        <dbReference type="EMBL" id="PFG27829.1"/>
    </source>
</evidence>
<gene>
    <name evidence="6" type="ORF">ATK06_0908</name>
</gene>
<evidence type="ECO:0000256" key="1">
    <source>
        <dbReference type="ARBA" id="ARBA00007534"/>
    </source>
</evidence>
<accession>A0A2A9DPI5</accession>
<dbReference type="InterPro" id="IPR000675">
    <property type="entry name" value="Cutinase/axe"/>
</dbReference>
<proteinExistence type="inferred from homology"/>
<dbReference type="AlphaFoldDB" id="A0A2A9DPI5"/>
<evidence type="ECO:0000256" key="5">
    <source>
        <dbReference type="SAM" id="MobiDB-lite"/>
    </source>
</evidence>
<evidence type="ECO:0000313" key="7">
    <source>
        <dbReference type="Proteomes" id="UP000221653"/>
    </source>
</evidence>
<comment type="similarity">
    <text evidence="1">Belongs to the cutinase family.</text>
</comment>
<dbReference type="Pfam" id="PF01083">
    <property type="entry name" value="Cutinase"/>
    <property type="match status" value="1"/>
</dbReference>
<dbReference type="Proteomes" id="UP000221653">
    <property type="component" value="Unassembled WGS sequence"/>
</dbReference>
<dbReference type="RefSeq" id="WP_098388906.1">
    <property type="nucleotide sequence ID" value="NZ_LS483464.1"/>
</dbReference>
<dbReference type="SUPFAM" id="SSF53474">
    <property type="entry name" value="alpha/beta-Hydrolases"/>
    <property type="match status" value="1"/>
</dbReference>
<evidence type="ECO:0000256" key="2">
    <source>
        <dbReference type="ARBA" id="ARBA00022487"/>
    </source>
</evidence>
<dbReference type="EMBL" id="PDJF01000001">
    <property type="protein sequence ID" value="PFG27829.1"/>
    <property type="molecule type" value="Genomic_DNA"/>
</dbReference>